<dbReference type="PANTHER" id="PTHR43649">
    <property type="entry name" value="ARABINOSE-BINDING PROTEIN-RELATED"/>
    <property type="match status" value="1"/>
</dbReference>
<dbReference type="PROSITE" id="PS51257">
    <property type="entry name" value="PROKAR_LIPOPROTEIN"/>
    <property type="match status" value="1"/>
</dbReference>
<accession>A0A895XR25</accession>
<evidence type="ECO:0000256" key="1">
    <source>
        <dbReference type="ARBA" id="ARBA00004196"/>
    </source>
</evidence>
<organism evidence="6 7">
    <name type="scientific">Natronoglycomyces albus</name>
    <dbReference type="NCBI Taxonomy" id="2811108"/>
    <lineage>
        <taxon>Bacteria</taxon>
        <taxon>Bacillati</taxon>
        <taxon>Actinomycetota</taxon>
        <taxon>Actinomycetes</taxon>
        <taxon>Glycomycetales</taxon>
        <taxon>Glycomycetaceae</taxon>
        <taxon>Natronoglycomyces</taxon>
    </lineage>
</organism>
<protein>
    <submittedName>
        <fullName evidence="6">Extracellular solute-binding protein</fullName>
    </submittedName>
</protein>
<gene>
    <name evidence="6" type="ORF">JQS30_03335</name>
</gene>
<evidence type="ECO:0000256" key="4">
    <source>
        <dbReference type="ARBA" id="ARBA00022729"/>
    </source>
</evidence>
<feature type="signal peptide" evidence="5">
    <location>
        <begin position="1"/>
        <end position="21"/>
    </location>
</feature>
<dbReference type="Proteomes" id="UP000662939">
    <property type="component" value="Chromosome"/>
</dbReference>
<feature type="chain" id="PRO_5038886806" evidence="5">
    <location>
        <begin position="22"/>
        <end position="458"/>
    </location>
</feature>
<keyword evidence="7" id="KW-1185">Reference proteome</keyword>
<dbReference type="InterPro" id="IPR006059">
    <property type="entry name" value="SBP"/>
</dbReference>
<reference evidence="6" key="1">
    <citation type="submission" date="2021-02" db="EMBL/GenBank/DDBJ databases">
        <title>Natronoglycomyces albus gen. nov., sp. nov, a haloalkaliphilic actinobacterium from a soda solonchak soil.</title>
        <authorList>
            <person name="Sorokin D.Y."/>
            <person name="Khijniak T.V."/>
            <person name="Zakharycheva A.P."/>
            <person name="Boueva O.V."/>
            <person name="Ariskina E.V."/>
            <person name="Hahnke R.L."/>
            <person name="Bunk B."/>
            <person name="Sproer C."/>
            <person name="Schumann P."/>
            <person name="Evtushenko L.I."/>
            <person name="Kublanov I.V."/>
        </authorList>
    </citation>
    <scope>NUCLEOTIDE SEQUENCE</scope>
    <source>
        <strain evidence="6">DSM 106290</strain>
    </source>
</reference>
<dbReference type="SUPFAM" id="SSF53850">
    <property type="entry name" value="Periplasmic binding protein-like II"/>
    <property type="match status" value="1"/>
</dbReference>
<name>A0A895XR25_9ACTN</name>
<dbReference type="AlphaFoldDB" id="A0A895XR25"/>
<evidence type="ECO:0000256" key="3">
    <source>
        <dbReference type="ARBA" id="ARBA00022448"/>
    </source>
</evidence>
<proteinExistence type="inferred from homology"/>
<keyword evidence="4 5" id="KW-0732">Signal</keyword>
<dbReference type="InterPro" id="IPR050490">
    <property type="entry name" value="Bact_solute-bd_prot1"/>
</dbReference>
<dbReference type="GO" id="GO:0030313">
    <property type="term" value="C:cell envelope"/>
    <property type="evidence" value="ECO:0007669"/>
    <property type="project" value="UniProtKB-SubCell"/>
</dbReference>
<dbReference type="EMBL" id="CP070496">
    <property type="protein sequence ID" value="QSB05973.1"/>
    <property type="molecule type" value="Genomic_DNA"/>
</dbReference>
<sequence length="458" mass="50403">MRRTRSIVAATAAATLLGTMAACGSDSERADDGEIEVWIAFTDYRLDWAEAVAEEFEAKHDDLSINVRGFESYEVLFDSMSNAVAQGNPPAIVQYFEAATQDARDEVDEDGDPMFVAIEEAIDGRTEILGEPVVLDDVVDAARNYYSVDGVFESMPWNTSTPLFYSNTDVMDEAGIDSPPETWQELSEACELIDALEDGPRYCVTWPNHGWFVEQAIAMQGGLLADNDNGRTARAESVNLTSPEMLNYLEWIRELAVDGHFYYSGVQDDWDGPRNAFIAEQTAFTMTSSGDATLVVNDGTDAGFDVEVSRMPYNGDVDYAGNLIGGATLWLTSGLGENTQDGALAFLQFLNNPENAADWHRATGYIPITYASEQLLQEEGWFDEHPYHAVANEQLDAADDSYASAGALVGGFVGIRAEVTQAVEDILVSEAFPEERMDEAQVDAQHILDQYNLLYDFD</sequence>
<evidence type="ECO:0000256" key="5">
    <source>
        <dbReference type="SAM" id="SignalP"/>
    </source>
</evidence>
<dbReference type="KEGG" id="nav:JQS30_03335"/>
<evidence type="ECO:0000313" key="6">
    <source>
        <dbReference type="EMBL" id="QSB05973.1"/>
    </source>
</evidence>
<comment type="subcellular location">
    <subcellularLocation>
        <location evidence="1">Cell envelope</location>
    </subcellularLocation>
</comment>
<dbReference type="RefSeq" id="WP_213171984.1">
    <property type="nucleotide sequence ID" value="NZ_CP070496.1"/>
</dbReference>
<evidence type="ECO:0000256" key="2">
    <source>
        <dbReference type="ARBA" id="ARBA00008520"/>
    </source>
</evidence>
<dbReference type="Pfam" id="PF13416">
    <property type="entry name" value="SBP_bac_8"/>
    <property type="match status" value="1"/>
</dbReference>
<dbReference type="PANTHER" id="PTHR43649:SF31">
    <property type="entry name" value="SN-GLYCEROL-3-PHOSPHATE-BINDING PERIPLASMIC PROTEIN UGPB"/>
    <property type="match status" value="1"/>
</dbReference>
<comment type="similarity">
    <text evidence="2">Belongs to the bacterial solute-binding protein 1 family.</text>
</comment>
<evidence type="ECO:0000313" key="7">
    <source>
        <dbReference type="Proteomes" id="UP000662939"/>
    </source>
</evidence>
<dbReference type="Gene3D" id="3.40.190.10">
    <property type="entry name" value="Periplasmic binding protein-like II"/>
    <property type="match status" value="2"/>
</dbReference>
<keyword evidence="3" id="KW-0813">Transport</keyword>